<proteinExistence type="predicted"/>
<comment type="caution">
    <text evidence="2">The sequence shown here is derived from an EMBL/GenBank/DDBJ whole genome shotgun (WGS) entry which is preliminary data.</text>
</comment>
<dbReference type="Proteomes" id="UP001597108">
    <property type="component" value="Unassembled WGS sequence"/>
</dbReference>
<evidence type="ECO:0000313" key="2">
    <source>
        <dbReference type="EMBL" id="MFD0981475.1"/>
    </source>
</evidence>
<evidence type="ECO:0000313" key="3">
    <source>
        <dbReference type="Proteomes" id="UP001597108"/>
    </source>
</evidence>
<reference evidence="3" key="1">
    <citation type="journal article" date="2019" name="Int. J. Syst. Evol. Microbiol.">
        <title>The Global Catalogue of Microorganisms (GCM) 10K type strain sequencing project: providing services to taxonomists for standard genome sequencing and annotation.</title>
        <authorList>
            <consortium name="The Broad Institute Genomics Platform"/>
            <consortium name="The Broad Institute Genome Sequencing Center for Infectious Disease"/>
            <person name="Wu L."/>
            <person name="Ma J."/>
        </authorList>
    </citation>
    <scope>NUCLEOTIDE SEQUENCE [LARGE SCALE GENOMIC DNA]</scope>
    <source>
        <strain evidence="3">CCUG 60524</strain>
    </source>
</reference>
<sequence>MHGERRHDRRTGPSKVGAFAQVRCQETRKDQRRKRYGERHGHRTDNHTANEQPKGAGKGLHFVVSGLARAFLEKSRRSIHCSLETSRKILTEDRQVLK</sequence>
<name>A0ABW3IUL8_9RHOB</name>
<protein>
    <submittedName>
        <fullName evidence="2">Uncharacterized protein</fullName>
    </submittedName>
</protein>
<gene>
    <name evidence="2" type="ORF">ACFQ2S_17700</name>
</gene>
<feature type="region of interest" description="Disordered" evidence="1">
    <location>
        <begin position="1"/>
        <end position="58"/>
    </location>
</feature>
<organism evidence="2 3">
    <name type="scientific">Tropicimonas aquimaris</name>
    <dbReference type="NCBI Taxonomy" id="914152"/>
    <lineage>
        <taxon>Bacteria</taxon>
        <taxon>Pseudomonadati</taxon>
        <taxon>Pseudomonadota</taxon>
        <taxon>Alphaproteobacteria</taxon>
        <taxon>Rhodobacterales</taxon>
        <taxon>Roseobacteraceae</taxon>
        <taxon>Tropicimonas</taxon>
    </lineage>
</organism>
<keyword evidence="3" id="KW-1185">Reference proteome</keyword>
<evidence type="ECO:0000256" key="1">
    <source>
        <dbReference type="SAM" id="MobiDB-lite"/>
    </source>
</evidence>
<accession>A0ABW3IUL8</accession>
<dbReference type="EMBL" id="JBHTJT010000039">
    <property type="protein sequence ID" value="MFD0981475.1"/>
    <property type="molecule type" value="Genomic_DNA"/>
</dbReference>
<feature type="compositionally biased region" description="Basic residues" evidence="1">
    <location>
        <begin position="30"/>
        <end position="42"/>
    </location>
</feature>